<evidence type="ECO:0000259" key="1">
    <source>
        <dbReference type="PROSITE" id="PS50404"/>
    </source>
</evidence>
<dbReference type="Gene3D" id="1.20.1050.10">
    <property type="match status" value="1"/>
</dbReference>
<dbReference type="SFLD" id="SFLDS00019">
    <property type="entry name" value="Glutathione_Transferase_(cytos"/>
    <property type="match status" value="1"/>
</dbReference>
<dbReference type="InterPro" id="IPR036282">
    <property type="entry name" value="Glutathione-S-Trfase_C_sf"/>
</dbReference>
<dbReference type="InterPro" id="IPR036249">
    <property type="entry name" value="Thioredoxin-like_sf"/>
</dbReference>
<dbReference type="PANTHER" id="PTHR42673">
    <property type="entry name" value="MALEYLACETOACETATE ISOMERASE"/>
    <property type="match status" value="1"/>
</dbReference>
<dbReference type="RefSeq" id="WP_096450111.1">
    <property type="nucleotide sequence ID" value="NZ_JBHSOG010000049.1"/>
</dbReference>
<dbReference type="Pfam" id="PF13409">
    <property type="entry name" value="GST_N_2"/>
    <property type="match status" value="1"/>
</dbReference>
<feature type="domain" description="GST N-terminal" evidence="1">
    <location>
        <begin position="1"/>
        <end position="81"/>
    </location>
</feature>
<comment type="caution">
    <text evidence="2">The sequence shown here is derived from an EMBL/GenBank/DDBJ whole genome shotgun (WGS) entry which is preliminary data.</text>
</comment>
<keyword evidence="3" id="KW-1185">Reference proteome</keyword>
<evidence type="ECO:0000313" key="3">
    <source>
        <dbReference type="Proteomes" id="UP001595974"/>
    </source>
</evidence>
<protein>
    <submittedName>
        <fullName evidence="2">Glutathione S-transferase family protein</fullName>
    </submittedName>
</protein>
<dbReference type="CDD" id="cd03194">
    <property type="entry name" value="GST_C_3"/>
    <property type="match status" value="1"/>
</dbReference>
<evidence type="ECO:0000313" key="2">
    <source>
        <dbReference type="EMBL" id="MFC5770242.1"/>
    </source>
</evidence>
<dbReference type="SUPFAM" id="SSF52833">
    <property type="entry name" value="Thioredoxin-like"/>
    <property type="match status" value="1"/>
</dbReference>
<dbReference type="Proteomes" id="UP001595974">
    <property type="component" value="Unassembled WGS sequence"/>
</dbReference>
<dbReference type="InterPro" id="IPR040079">
    <property type="entry name" value="Glutathione_S-Trfase"/>
</dbReference>
<dbReference type="EMBL" id="JBHSOG010000049">
    <property type="protein sequence ID" value="MFC5770242.1"/>
    <property type="molecule type" value="Genomic_DNA"/>
</dbReference>
<name>A0ABW1ASH8_9RHOO</name>
<accession>A0ABW1ASH8</accession>
<dbReference type="PANTHER" id="PTHR42673:SF4">
    <property type="entry name" value="MALEYLACETOACETATE ISOMERASE"/>
    <property type="match status" value="1"/>
</dbReference>
<dbReference type="PROSITE" id="PS50404">
    <property type="entry name" value="GST_NTER"/>
    <property type="match status" value="1"/>
</dbReference>
<dbReference type="CDD" id="cd03043">
    <property type="entry name" value="GST_N_1"/>
    <property type="match status" value="1"/>
</dbReference>
<dbReference type="InterPro" id="IPR004045">
    <property type="entry name" value="Glutathione_S-Trfase_N"/>
</dbReference>
<reference evidence="3" key="1">
    <citation type="journal article" date="2019" name="Int. J. Syst. Evol. Microbiol.">
        <title>The Global Catalogue of Microorganisms (GCM) 10K type strain sequencing project: providing services to taxonomists for standard genome sequencing and annotation.</title>
        <authorList>
            <consortium name="The Broad Institute Genomics Platform"/>
            <consortium name="The Broad Institute Genome Sequencing Center for Infectious Disease"/>
            <person name="Wu L."/>
            <person name="Ma J."/>
        </authorList>
    </citation>
    <scope>NUCLEOTIDE SEQUENCE [LARGE SCALE GENOMIC DNA]</scope>
    <source>
        <strain evidence="3">SHR3</strain>
    </source>
</reference>
<sequence>MKLIIGNKNYSSWSLRAWIAARAGGFTFEEIRIPLFIPGSRERILSHSPSGKVPCLIDHGLAVWDSLAIGEYLAEKTPQLLPQDAAARATARAVTAEMHSGFQNLRSKMPMNIRKDYAGHGHTPEVDADIARITAIWKDCRSGAGGVGGDYLFGGFSLADAAFAPVCFRFRTYGVKPEGTAGEYLATMLANPWMKEWETAALAETESIPSEDLYG</sequence>
<proteinExistence type="predicted"/>
<dbReference type="Gene3D" id="3.40.30.10">
    <property type="entry name" value="Glutaredoxin"/>
    <property type="match status" value="1"/>
</dbReference>
<organism evidence="2 3">
    <name type="scientific">Thauera sinica</name>
    <dbReference type="NCBI Taxonomy" id="2665146"/>
    <lineage>
        <taxon>Bacteria</taxon>
        <taxon>Pseudomonadati</taxon>
        <taxon>Pseudomonadota</taxon>
        <taxon>Betaproteobacteria</taxon>
        <taxon>Rhodocyclales</taxon>
        <taxon>Zoogloeaceae</taxon>
        <taxon>Thauera</taxon>
    </lineage>
</organism>
<gene>
    <name evidence="2" type="ORF">ACFPTN_12740</name>
</gene>
<dbReference type="SUPFAM" id="SSF47616">
    <property type="entry name" value="GST C-terminal domain-like"/>
    <property type="match status" value="1"/>
</dbReference>